<keyword evidence="1" id="KW-1133">Transmembrane helix</keyword>
<organism evidence="3 4">
    <name type="scientific">Stanieria cyanosphaera (strain ATCC 29371 / PCC 7437)</name>
    <dbReference type="NCBI Taxonomy" id="111780"/>
    <lineage>
        <taxon>Bacteria</taxon>
        <taxon>Bacillati</taxon>
        <taxon>Cyanobacteriota</taxon>
        <taxon>Cyanophyceae</taxon>
        <taxon>Pleurocapsales</taxon>
        <taxon>Dermocarpellaceae</taxon>
        <taxon>Stanieria</taxon>
    </lineage>
</organism>
<proteinExistence type="predicted"/>
<evidence type="ECO:0000313" key="3">
    <source>
        <dbReference type="EMBL" id="AFZ35788.1"/>
    </source>
</evidence>
<dbReference type="eggNOG" id="COG4188">
    <property type="taxonomic scope" value="Bacteria"/>
</dbReference>
<accession>K9XTC7</accession>
<dbReference type="STRING" id="111780.Sta7437_2240"/>
<evidence type="ECO:0000256" key="1">
    <source>
        <dbReference type="SAM" id="Phobius"/>
    </source>
</evidence>
<evidence type="ECO:0000259" key="2">
    <source>
        <dbReference type="Pfam" id="PF07176"/>
    </source>
</evidence>
<gene>
    <name evidence="3" type="ordered locus">Sta7437_2240</name>
</gene>
<dbReference type="Pfam" id="PF07176">
    <property type="entry name" value="DUF1400"/>
    <property type="match status" value="1"/>
</dbReference>
<feature type="transmembrane region" description="Helical" evidence="1">
    <location>
        <begin position="21"/>
        <end position="39"/>
    </location>
</feature>
<keyword evidence="1" id="KW-0472">Membrane</keyword>
<dbReference type="InterPro" id="IPR010802">
    <property type="entry name" value="DUF1400"/>
</dbReference>
<dbReference type="Proteomes" id="UP000010473">
    <property type="component" value="Chromosome"/>
</dbReference>
<sequence length="194" mass="22172">MNNQICQSKLTQLKLFKSTSVSFLTNSLLFIIVLCLSLLSEITYAKPGYSADTIKLVYGPFNCSLSVDALETYANTGEITQELRLYTKFLDEDTLVQLRDWLQKRFNSNHVKLSRFTNTPQGEKLLKELGQVVQTHSERNGFYALRSALVEAAAQPEGWTIIDAIRQFPTDSLQINTKDLFQLKDFWQESSQVF</sequence>
<dbReference type="HOGENOM" id="CLU_120976_0_0_3"/>
<dbReference type="OrthoDB" id="425389at2"/>
<protein>
    <recommendedName>
        <fullName evidence="2">DUF1400 domain-containing protein</fullName>
    </recommendedName>
</protein>
<keyword evidence="4" id="KW-1185">Reference proteome</keyword>
<dbReference type="KEGG" id="scs:Sta7437_2240"/>
<evidence type="ECO:0000313" key="4">
    <source>
        <dbReference type="Proteomes" id="UP000010473"/>
    </source>
</evidence>
<feature type="domain" description="DUF1400" evidence="2">
    <location>
        <begin position="50"/>
        <end position="176"/>
    </location>
</feature>
<name>K9XTC7_STAC7</name>
<dbReference type="EMBL" id="CP003653">
    <property type="protein sequence ID" value="AFZ35788.1"/>
    <property type="molecule type" value="Genomic_DNA"/>
</dbReference>
<dbReference type="AlphaFoldDB" id="K9XTC7"/>
<reference evidence="4" key="1">
    <citation type="journal article" date="2013" name="Proc. Natl. Acad. Sci. U.S.A.">
        <title>Improving the coverage of the cyanobacterial phylum using diversity-driven genome sequencing.</title>
        <authorList>
            <person name="Shih P.M."/>
            <person name="Wu D."/>
            <person name="Latifi A."/>
            <person name="Axen S.D."/>
            <person name="Fewer D.P."/>
            <person name="Talla E."/>
            <person name="Calteau A."/>
            <person name="Cai F."/>
            <person name="Tandeau de Marsac N."/>
            <person name="Rippka R."/>
            <person name="Herdman M."/>
            <person name="Sivonen K."/>
            <person name="Coursin T."/>
            <person name="Laurent T."/>
            <person name="Goodwin L."/>
            <person name="Nolan M."/>
            <person name="Davenport K.W."/>
            <person name="Han C.S."/>
            <person name="Rubin E.M."/>
            <person name="Eisen J.A."/>
            <person name="Woyke T."/>
            <person name="Gugger M."/>
            <person name="Kerfeld C.A."/>
        </authorList>
    </citation>
    <scope>NUCLEOTIDE SEQUENCE [LARGE SCALE GENOMIC DNA]</scope>
    <source>
        <strain evidence="4">ATCC 29371 / PCC 7437</strain>
    </source>
</reference>
<keyword evidence="1" id="KW-0812">Transmembrane</keyword>